<reference evidence="4" key="2">
    <citation type="submission" date="2020-09" db="EMBL/GenBank/DDBJ databases">
        <authorList>
            <person name="Sun Q."/>
            <person name="Zhou Y."/>
        </authorList>
    </citation>
    <scope>NUCLEOTIDE SEQUENCE</scope>
    <source>
        <strain evidence="4">CGMCC 4.3508</strain>
    </source>
</reference>
<proteinExistence type="predicted"/>
<keyword evidence="5" id="KW-1185">Reference proteome</keyword>
<accession>A0A917RRV7</accession>
<dbReference type="InterPro" id="IPR038186">
    <property type="entry name" value="CHAD_dom_sf"/>
</dbReference>
<dbReference type="PANTHER" id="PTHR39339">
    <property type="entry name" value="SLR1444 PROTEIN"/>
    <property type="match status" value="1"/>
</dbReference>
<evidence type="ECO:0000259" key="3">
    <source>
        <dbReference type="PROSITE" id="PS51708"/>
    </source>
</evidence>
<dbReference type="Gene3D" id="2.40.320.10">
    <property type="entry name" value="Hypothetical Protein Pfu-838710-001"/>
    <property type="match status" value="1"/>
</dbReference>
<dbReference type="EMBL" id="BMMH01000009">
    <property type="protein sequence ID" value="GGL24515.1"/>
    <property type="molecule type" value="Genomic_DNA"/>
</dbReference>
<evidence type="ECO:0000256" key="1">
    <source>
        <dbReference type="SAM" id="MobiDB-lite"/>
    </source>
</evidence>
<dbReference type="RefSeq" id="WP_062998814.1">
    <property type="nucleotide sequence ID" value="NZ_BMMH01000009.1"/>
</dbReference>
<dbReference type="AlphaFoldDB" id="A0A917RRV7"/>
<evidence type="ECO:0000313" key="4">
    <source>
        <dbReference type="EMBL" id="GGL24515.1"/>
    </source>
</evidence>
<gene>
    <name evidence="4" type="ORF">GCM10011588_44140</name>
</gene>
<feature type="domain" description="CHAD" evidence="3">
    <location>
        <begin position="204"/>
        <end position="487"/>
    </location>
</feature>
<protein>
    <submittedName>
        <fullName evidence="4">CHAD domain-containing protein</fullName>
    </submittedName>
</protein>
<dbReference type="SUPFAM" id="SSF55154">
    <property type="entry name" value="CYTH-like phosphatases"/>
    <property type="match status" value="1"/>
</dbReference>
<dbReference type="PROSITE" id="PS51708">
    <property type="entry name" value="CHAD"/>
    <property type="match status" value="1"/>
</dbReference>
<dbReference type="Proteomes" id="UP000638263">
    <property type="component" value="Unassembled WGS sequence"/>
</dbReference>
<comment type="caution">
    <text evidence="4">The sequence shown here is derived from an EMBL/GenBank/DDBJ whole genome shotgun (WGS) entry which is preliminary data.</text>
</comment>
<dbReference type="InterPro" id="IPR033469">
    <property type="entry name" value="CYTH-like_dom_sf"/>
</dbReference>
<dbReference type="Pfam" id="PF05235">
    <property type="entry name" value="CHAD"/>
    <property type="match status" value="1"/>
</dbReference>
<dbReference type="SMART" id="SM01118">
    <property type="entry name" value="CYTH"/>
    <property type="match status" value="1"/>
</dbReference>
<organism evidence="4 5">
    <name type="scientific">Nocardia jinanensis</name>
    <dbReference type="NCBI Taxonomy" id="382504"/>
    <lineage>
        <taxon>Bacteria</taxon>
        <taxon>Bacillati</taxon>
        <taxon>Actinomycetota</taxon>
        <taxon>Actinomycetes</taxon>
        <taxon>Mycobacteriales</taxon>
        <taxon>Nocardiaceae</taxon>
        <taxon>Nocardia</taxon>
    </lineage>
</organism>
<feature type="region of interest" description="Disordered" evidence="1">
    <location>
        <begin position="186"/>
        <end position="208"/>
    </location>
</feature>
<name>A0A917RRV7_9NOCA</name>
<dbReference type="PANTHER" id="PTHR39339:SF1">
    <property type="entry name" value="CHAD DOMAIN-CONTAINING PROTEIN"/>
    <property type="match status" value="1"/>
</dbReference>
<dbReference type="InterPro" id="IPR007899">
    <property type="entry name" value="CHAD_dom"/>
</dbReference>
<dbReference type="CDD" id="cd07374">
    <property type="entry name" value="CYTH-like_Pase"/>
    <property type="match status" value="1"/>
</dbReference>
<dbReference type="InterPro" id="IPR023577">
    <property type="entry name" value="CYTH_domain"/>
</dbReference>
<evidence type="ECO:0000259" key="2">
    <source>
        <dbReference type="PROSITE" id="PS51707"/>
    </source>
</evidence>
<reference evidence="4" key="1">
    <citation type="journal article" date="2014" name="Int. J. Syst. Evol. Microbiol.">
        <title>Complete genome sequence of Corynebacterium casei LMG S-19264T (=DSM 44701T), isolated from a smear-ripened cheese.</title>
        <authorList>
            <consortium name="US DOE Joint Genome Institute (JGI-PGF)"/>
            <person name="Walter F."/>
            <person name="Albersmeier A."/>
            <person name="Kalinowski J."/>
            <person name="Ruckert C."/>
        </authorList>
    </citation>
    <scope>NUCLEOTIDE SEQUENCE</scope>
    <source>
        <strain evidence="4">CGMCC 4.3508</strain>
    </source>
</reference>
<dbReference type="Gene3D" id="1.40.20.10">
    <property type="entry name" value="CHAD domain"/>
    <property type="match status" value="1"/>
</dbReference>
<sequence length="487" mass="53855">MVSTQRERVDKYEVDRDFTLPDLAWSVPAGGRIETGSATTLTRVYYDTDERDLLRQHLTLRRRAGDTDTGWQLTVPADKARTEMSLPSTDEDTVPDELAALIRGIALGKPLHQAAVLSTVRRTQRLLDRHDHLLAEVADDLVHATVAGDVVVVSEWREVEIELGERAEKSRAAKVLTKVGKHLTEAGARPSPHASGLGRALAGNHPPAADTRATAEQALTEYLDTQVQAIVAGDVWLRRGLDPIHSTRVGIRRLRSTLRVFGELFGTEARTRLDAELSWYAGALGEVRDRQVQRKRFAEKVAALPDELVMGPVAARIENDLLAEQHHHLEHVMEILDSDRYRELMATLAQWRTGPPFIAPADPRFIRKVTRKAGRKANKRLTAAVTDTDDTALHRARKAAKRARYAAELARPVLGKKKAEKKAAEYKKIQTVLGEHQDSVVATETLRALGARAGTTPGENGFAFGLLYGLERQAAQRARAHAARLAV</sequence>
<feature type="domain" description="CYTH" evidence="2">
    <location>
        <begin position="11"/>
        <end position="197"/>
    </location>
</feature>
<dbReference type="Pfam" id="PF01928">
    <property type="entry name" value="CYTH"/>
    <property type="match status" value="1"/>
</dbReference>
<dbReference type="SMART" id="SM00880">
    <property type="entry name" value="CHAD"/>
    <property type="match status" value="1"/>
</dbReference>
<dbReference type="PROSITE" id="PS51707">
    <property type="entry name" value="CYTH"/>
    <property type="match status" value="1"/>
</dbReference>
<evidence type="ECO:0000313" key="5">
    <source>
        <dbReference type="Proteomes" id="UP000638263"/>
    </source>
</evidence>